<dbReference type="PANTHER" id="PTHR30055">
    <property type="entry name" value="HTH-TYPE TRANSCRIPTIONAL REGULATOR RUTR"/>
    <property type="match status" value="1"/>
</dbReference>
<evidence type="ECO:0000259" key="5">
    <source>
        <dbReference type="PROSITE" id="PS50977"/>
    </source>
</evidence>
<dbReference type="InterPro" id="IPR036271">
    <property type="entry name" value="Tet_transcr_reg_TetR-rel_C_sf"/>
</dbReference>
<protein>
    <submittedName>
        <fullName evidence="6">Transcriptional regulator, TetR family</fullName>
    </submittedName>
</protein>
<dbReference type="SUPFAM" id="SSF48498">
    <property type="entry name" value="Tetracyclin repressor-like, C-terminal domain"/>
    <property type="match status" value="1"/>
</dbReference>
<dbReference type="PRINTS" id="PR00455">
    <property type="entry name" value="HTHTETR"/>
</dbReference>
<dbReference type="GO" id="GO:0000976">
    <property type="term" value="F:transcription cis-regulatory region binding"/>
    <property type="evidence" value="ECO:0007669"/>
    <property type="project" value="TreeGrafter"/>
</dbReference>
<dbReference type="InterPro" id="IPR001647">
    <property type="entry name" value="HTH_TetR"/>
</dbReference>
<evidence type="ECO:0000313" key="7">
    <source>
        <dbReference type="Proteomes" id="UP000035368"/>
    </source>
</evidence>
<organism evidence="6 7">
    <name type="scientific">Corynebacterium epidermidicanis</name>
    <dbReference type="NCBI Taxonomy" id="1050174"/>
    <lineage>
        <taxon>Bacteria</taxon>
        <taxon>Bacillati</taxon>
        <taxon>Actinomycetota</taxon>
        <taxon>Actinomycetes</taxon>
        <taxon>Mycobacteriales</taxon>
        <taxon>Corynebacteriaceae</taxon>
        <taxon>Corynebacterium</taxon>
    </lineage>
</organism>
<name>A0A0G3GZS6_9CORY</name>
<evidence type="ECO:0000256" key="1">
    <source>
        <dbReference type="ARBA" id="ARBA00023015"/>
    </source>
</evidence>
<dbReference type="KEGG" id="cei:CEPID_12625"/>
<dbReference type="EMBL" id="CP011541">
    <property type="protein sequence ID" value="AKK04347.1"/>
    <property type="molecule type" value="Genomic_DNA"/>
</dbReference>
<dbReference type="AlphaFoldDB" id="A0A0G3GZS6"/>
<dbReference type="GO" id="GO:0003700">
    <property type="term" value="F:DNA-binding transcription factor activity"/>
    <property type="evidence" value="ECO:0007669"/>
    <property type="project" value="TreeGrafter"/>
</dbReference>
<dbReference type="InterPro" id="IPR009057">
    <property type="entry name" value="Homeodomain-like_sf"/>
</dbReference>
<dbReference type="PATRIC" id="fig|1050174.4.peg.2549"/>
<evidence type="ECO:0000313" key="6">
    <source>
        <dbReference type="EMBL" id="AKK04347.1"/>
    </source>
</evidence>
<keyword evidence="3" id="KW-0804">Transcription</keyword>
<keyword evidence="7" id="KW-1185">Reference proteome</keyword>
<dbReference type="Pfam" id="PF00440">
    <property type="entry name" value="TetR_N"/>
    <property type="match status" value="1"/>
</dbReference>
<proteinExistence type="predicted"/>
<dbReference type="RefSeq" id="WP_047241197.1">
    <property type="nucleotide sequence ID" value="NZ_CP011541.1"/>
</dbReference>
<dbReference type="Gene3D" id="1.10.357.10">
    <property type="entry name" value="Tetracycline Repressor, domain 2"/>
    <property type="match status" value="1"/>
</dbReference>
<feature type="domain" description="HTH tetR-type" evidence="5">
    <location>
        <begin position="10"/>
        <end position="70"/>
    </location>
</feature>
<gene>
    <name evidence="6" type="ORF">CEPID_12625</name>
</gene>
<dbReference type="PROSITE" id="PS50977">
    <property type="entry name" value="HTH_TETR_2"/>
    <property type="match status" value="1"/>
</dbReference>
<feature type="DNA-binding region" description="H-T-H motif" evidence="4">
    <location>
        <begin position="33"/>
        <end position="52"/>
    </location>
</feature>
<accession>A0A0G3GZS6</accession>
<dbReference type="OrthoDB" id="5242390at2"/>
<evidence type="ECO:0000256" key="2">
    <source>
        <dbReference type="ARBA" id="ARBA00023125"/>
    </source>
</evidence>
<sequence>MPRVTAEHREAMRDRILAAATTCIGRKGFSGTSMQDIISEAGMSAGAVYLYFPGKVELGLEVARGFLDEQLQLIDGIVADGTIGPNELFGLLHERRKANQQMTSMAIQVWSEIAVNPQLQSESAEMLKRIEEHFSAFLVSWLVHQGFSDGVAKQRAELLAPSFMGLMHGLIVRAVLSPDTEQQFLDSAQALIELASAAN</sequence>
<keyword evidence="2 4" id="KW-0238">DNA-binding</keyword>
<evidence type="ECO:0000256" key="3">
    <source>
        <dbReference type="ARBA" id="ARBA00023163"/>
    </source>
</evidence>
<dbReference type="SUPFAM" id="SSF46689">
    <property type="entry name" value="Homeodomain-like"/>
    <property type="match status" value="1"/>
</dbReference>
<dbReference type="PANTHER" id="PTHR30055:SF234">
    <property type="entry name" value="HTH-TYPE TRANSCRIPTIONAL REGULATOR BETI"/>
    <property type="match status" value="1"/>
</dbReference>
<evidence type="ECO:0000256" key="4">
    <source>
        <dbReference type="PROSITE-ProRule" id="PRU00335"/>
    </source>
</evidence>
<dbReference type="InterPro" id="IPR050109">
    <property type="entry name" value="HTH-type_TetR-like_transc_reg"/>
</dbReference>
<dbReference type="Proteomes" id="UP000035368">
    <property type="component" value="Chromosome"/>
</dbReference>
<keyword evidence="1" id="KW-0805">Transcription regulation</keyword>
<reference evidence="6 7" key="1">
    <citation type="submission" date="2015-05" db="EMBL/GenBank/DDBJ databases">
        <title>Complete genome sequence of Corynebacterium epidermidicanis DSM 45586, isolated from the skin of a dog suffering from pruritus.</title>
        <authorList>
            <person name="Ruckert C."/>
            <person name="Albersmeier A."/>
            <person name="Winkler A."/>
            <person name="Tauch A."/>
        </authorList>
    </citation>
    <scope>NUCLEOTIDE SEQUENCE [LARGE SCALE GENOMIC DNA]</scope>
    <source>
        <strain evidence="6 7">DSM 45586</strain>
    </source>
</reference>